<gene>
    <name evidence="1" type="ORF">GLAREA_02131</name>
</gene>
<keyword evidence="2" id="KW-1185">Reference proteome</keyword>
<dbReference type="KEGG" id="glz:GLAREA_02131"/>
<organism evidence="1 2">
    <name type="scientific">Glarea lozoyensis (strain ATCC 20868 / MF5171)</name>
    <dbReference type="NCBI Taxonomy" id="1116229"/>
    <lineage>
        <taxon>Eukaryota</taxon>
        <taxon>Fungi</taxon>
        <taxon>Dikarya</taxon>
        <taxon>Ascomycota</taxon>
        <taxon>Pezizomycotina</taxon>
        <taxon>Leotiomycetes</taxon>
        <taxon>Helotiales</taxon>
        <taxon>Helotiaceae</taxon>
        <taxon>Glarea</taxon>
    </lineage>
</organism>
<dbReference type="AlphaFoldDB" id="S3CLZ4"/>
<proteinExistence type="predicted"/>
<dbReference type="RefSeq" id="XP_008087538.1">
    <property type="nucleotide sequence ID" value="XM_008089347.1"/>
</dbReference>
<name>S3CLZ4_GLAL2</name>
<sequence>MLLRRIRKPLNQTDGCIMSSPESHDNSSDNEPCWLLKLPREIRDMIWTLVLEPTVLFSVDTRPMSLQHGYRLNYGEEFCDTAEYMQNYTNFLLLNIGVGPPPTPPICKKVTFGTFAINGYRTDGEERLDRTAYIQKLFDFYFPEDGVAPPPGPPRCENFEFDCHPYEIYSFLETTSAAFLKNIRSIVLGEHLVSDDLDFFSEYCQTKLTLEAAEPFRSVSQLPPYGLGLNRVYPYATPDLEIDYHKYKKSRIIQLLDSQLPCLKEVALCALLDELHGFFYPIVVPNFLRMLIAGRIDNLQLLYDYSGDWEPPILSERRDMAAFFVEKINKFDLSPEIQSVFPDEVSHFCLKETRTEGLTWWCEAEVNCNDRDSETRLQENPAPEVQTVIDIRRVLLSEEHDDSVKRSREKTANKLRRSERISKRERLLDADKTG</sequence>
<evidence type="ECO:0000313" key="2">
    <source>
        <dbReference type="Proteomes" id="UP000016922"/>
    </source>
</evidence>
<dbReference type="EMBL" id="KE145371">
    <property type="protein sequence ID" value="EPE26219.1"/>
    <property type="molecule type" value="Genomic_DNA"/>
</dbReference>
<dbReference type="Proteomes" id="UP000016922">
    <property type="component" value="Unassembled WGS sequence"/>
</dbReference>
<accession>S3CLZ4</accession>
<dbReference type="GeneID" id="19461189"/>
<reference evidence="1 2" key="1">
    <citation type="journal article" date="2013" name="BMC Genomics">
        <title>Genomics-driven discovery of the pneumocandin biosynthetic gene cluster in the fungus Glarea lozoyensis.</title>
        <authorList>
            <person name="Chen L."/>
            <person name="Yue Q."/>
            <person name="Zhang X."/>
            <person name="Xiang M."/>
            <person name="Wang C."/>
            <person name="Li S."/>
            <person name="Che Y."/>
            <person name="Ortiz-Lopez F.J."/>
            <person name="Bills G.F."/>
            <person name="Liu X."/>
            <person name="An Z."/>
        </authorList>
    </citation>
    <scope>NUCLEOTIDE SEQUENCE [LARGE SCALE GENOMIC DNA]</scope>
    <source>
        <strain evidence="2">ATCC 20868 / MF5171</strain>
    </source>
</reference>
<protein>
    <submittedName>
        <fullName evidence="1">Uncharacterized protein</fullName>
    </submittedName>
</protein>
<evidence type="ECO:0000313" key="1">
    <source>
        <dbReference type="EMBL" id="EPE26219.1"/>
    </source>
</evidence>
<dbReference type="HOGENOM" id="CLU_631688_0_0_1"/>